<keyword evidence="9 10" id="KW-0998">Cell outer membrane</keyword>
<evidence type="ECO:0000256" key="11">
    <source>
        <dbReference type="RuleBase" id="RU003357"/>
    </source>
</evidence>
<dbReference type="InterPro" id="IPR010105">
    <property type="entry name" value="TonB_sidphr_rcpt"/>
</dbReference>
<dbReference type="PROSITE" id="PS52016">
    <property type="entry name" value="TONB_DEPENDENT_REC_3"/>
    <property type="match status" value="1"/>
</dbReference>
<dbReference type="InterPro" id="IPR039426">
    <property type="entry name" value="TonB-dep_rcpt-like"/>
</dbReference>
<keyword evidence="12" id="KW-0732">Signal</keyword>
<dbReference type="Gene3D" id="2.170.130.10">
    <property type="entry name" value="TonB-dependent receptor, plug domain"/>
    <property type="match status" value="1"/>
</dbReference>
<dbReference type="GO" id="GO:0015891">
    <property type="term" value="P:siderophore transport"/>
    <property type="evidence" value="ECO:0007669"/>
    <property type="project" value="InterPro"/>
</dbReference>
<organism evidence="15 16">
    <name type="scientific">Duganella phyllosphaerae</name>
    <dbReference type="NCBI Taxonomy" id="762836"/>
    <lineage>
        <taxon>Bacteria</taxon>
        <taxon>Pseudomonadati</taxon>
        <taxon>Pseudomonadota</taxon>
        <taxon>Betaproteobacteria</taxon>
        <taxon>Burkholderiales</taxon>
        <taxon>Oxalobacteraceae</taxon>
        <taxon>Telluria group</taxon>
        <taxon>Duganella</taxon>
    </lineage>
</organism>
<evidence type="ECO:0000256" key="12">
    <source>
        <dbReference type="SAM" id="SignalP"/>
    </source>
</evidence>
<comment type="similarity">
    <text evidence="2 10 11">Belongs to the TonB-dependent receptor family.</text>
</comment>
<evidence type="ECO:0000256" key="10">
    <source>
        <dbReference type="PROSITE-ProRule" id="PRU01360"/>
    </source>
</evidence>
<dbReference type="Proteomes" id="UP000175989">
    <property type="component" value="Unassembled WGS sequence"/>
</dbReference>
<evidence type="ECO:0000256" key="5">
    <source>
        <dbReference type="ARBA" id="ARBA00022692"/>
    </source>
</evidence>
<keyword evidence="6 11" id="KW-0798">TonB box</keyword>
<keyword evidence="5 10" id="KW-0812">Transmembrane</keyword>
<dbReference type="CDD" id="cd01347">
    <property type="entry name" value="ligand_gated_channel"/>
    <property type="match status" value="1"/>
</dbReference>
<name>A0A1E7WEN8_9BURK</name>
<dbReference type="GO" id="GO:0015344">
    <property type="term" value="F:siderophore uptake transmembrane transporter activity"/>
    <property type="evidence" value="ECO:0007669"/>
    <property type="project" value="TreeGrafter"/>
</dbReference>
<keyword evidence="7 10" id="KW-0472">Membrane</keyword>
<proteinExistence type="inferred from homology"/>
<evidence type="ECO:0000256" key="4">
    <source>
        <dbReference type="ARBA" id="ARBA00022452"/>
    </source>
</evidence>
<evidence type="ECO:0000313" key="15">
    <source>
        <dbReference type="EMBL" id="OEZ96732.1"/>
    </source>
</evidence>
<dbReference type="PANTHER" id="PTHR32552:SF83">
    <property type="entry name" value="BLR3904 PROTEIN"/>
    <property type="match status" value="1"/>
</dbReference>
<evidence type="ECO:0000313" key="16">
    <source>
        <dbReference type="Proteomes" id="UP000175989"/>
    </source>
</evidence>
<keyword evidence="4 10" id="KW-1134">Transmembrane beta strand</keyword>
<dbReference type="InterPro" id="IPR000531">
    <property type="entry name" value="Beta-barrel_TonB"/>
</dbReference>
<dbReference type="InterPro" id="IPR037066">
    <property type="entry name" value="Plug_dom_sf"/>
</dbReference>
<evidence type="ECO:0000256" key="3">
    <source>
        <dbReference type="ARBA" id="ARBA00022448"/>
    </source>
</evidence>
<evidence type="ECO:0000259" key="14">
    <source>
        <dbReference type="Pfam" id="PF07715"/>
    </source>
</evidence>
<evidence type="ECO:0000256" key="7">
    <source>
        <dbReference type="ARBA" id="ARBA00023136"/>
    </source>
</evidence>
<dbReference type="Gene3D" id="2.40.170.20">
    <property type="entry name" value="TonB-dependent receptor, beta-barrel domain"/>
    <property type="match status" value="1"/>
</dbReference>
<dbReference type="Pfam" id="PF07715">
    <property type="entry name" value="Plug"/>
    <property type="match status" value="1"/>
</dbReference>
<evidence type="ECO:0000256" key="1">
    <source>
        <dbReference type="ARBA" id="ARBA00004571"/>
    </source>
</evidence>
<dbReference type="Pfam" id="PF00593">
    <property type="entry name" value="TonB_dep_Rec_b-barrel"/>
    <property type="match status" value="1"/>
</dbReference>
<dbReference type="EMBL" id="LROM01000106">
    <property type="protein sequence ID" value="OEZ96732.1"/>
    <property type="molecule type" value="Genomic_DNA"/>
</dbReference>
<dbReference type="RefSeq" id="WP_070250138.1">
    <property type="nucleotide sequence ID" value="NZ_LROM01000106.1"/>
</dbReference>
<evidence type="ECO:0000256" key="6">
    <source>
        <dbReference type="ARBA" id="ARBA00023077"/>
    </source>
</evidence>
<sequence length="711" mass="77191">MSTPHFAVSVIALAVLNSFVGAAMAEEADQPLPEVVVSAVKARASTASIGGFSNASLLSTPASLNVITSQQMLDLQIRSTTDAARYDASLSDAYNAVGYAEQFSIRGFKLDNASSYRKDGMTIAGDTQIALENKERLEVLKGLSGLQAGVSAPGGVLNYVTKRPTDNPIRMVVLETRERGTLYGAADVGGRFEDTRFGYRVNVAAERLRSIVKGADGNRKFISGAFDWRISPQALLQIDADYQRKSQLTAPGFQLLNNTTLPVIDADTMLNDQPWSRPVETTSSNIGARFEYTFSPEWKATVSANQNTFKRDDYTAFPYGCSAQELFPGFCGNGDYDVYNYISKGEKKSPLTVQALLQGRFNGGAMTHEVTFGSSLMRNREKWGDDLYDYSGVSNIYNPVVVPPAPGTSGPVSERRYTNERSLFAQDIVSLIEQLKLHAGARYVQVRRNQYVGENDAGVIQPNALTDAGFWLPSVALVYGLRPNVSLYTSYAQGLEHGGVAPKGALNERQALEPAKSKQVELGVKADIRNDLSATLALFQIRKGLEYVDNASNMFVRNGEAQNRGLEMGLNGRATRELTVGITATALSTKQSGTGLASLDGKRVTNVAAFKSSVFADYAVPQVQGLNVSANWQYSGKKAFDAENTVFVPKYHLMNFAAAYSTRIGGVATTVRAGIDNAFDKFYWRDVTPDLGGYLIPGASRTGRISAQFDF</sequence>
<dbReference type="AlphaFoldDB" id="A0A1E7WEN8"/>
<feature type="signal peptide" evidence="12">
    <location>
        <begin position="1"/>
        <end position="25"/>
    </location>
</feature>
<keyword evidence="3 10" id="KW-0813">Transport</keyword>
<dbReference type="PANTHER" id="PTHR32552">
    <property type="entry name" value="FERRICHROME IRON RECEPTOR-RELATED"/>
    <property type="match status" value="1"/>
</dbReference>
<evidence type="ECO:0000256" key="2">
    <source>
        <dbReference type="ARBA" id="ARBA00009810"/>
    </source>
</evidence>
<dbReference type="OrthoDB" id="8732650at2"/>
<keyword evidence="8 15" id="KW-0675">Receptor</keyword>
<evidence type="ECO:0000259" key="13">
    <source>
        <dbReference type="Pfam" id="PF00593"/>
    </source>
</evidence>
<dbReference type="InterPro" id="IPR036942">
    <property type="entry name" value="Beta-barrel_TonB_sf"/>
</dbReference>
<reference evidence="16" key="1">
    <citation type="journal article" date="2016" name="Front. Microbiol.">
        <title>Molecular Keys to the Janthinobacterium and Duganella spp. Interaction with the Plant Pathogen Fusarium graminearum.</title>
        <authorList>
            <person name="Haack F.S."/>
            <person name="Poehlein A."/>
            <person name="Kroger C."/>
            <person name="Voigt C.A."/>
            <person name="Piepenbring M."/>
            <person name="Bode H.B."/>
            <person name="Daniel R."/>
            <person name="Schafer W."/>
            <person name="Streit W.R."/>
        </authorList>
    </citation>
    <scope>NUCLEOTIDE SEQUENCE [LARGE SCALE GENOMIC DNA]</scope>
    <source>
        <strain evidence="16">T54</strain>
    </source>
</reference>
<protein>
    <submittedName>
        <fullName evidence="15">Ferrichrome receptor FcuA</fullName>
    </submittedName>
</protein>
<dbReference type="SUPFAM" id="SSF56935">
    <property type="entry name" value="Porins"/>
    <property type="match status" value="1"/>
</dbReference>
<comment type="caution">
    <text evidence="15">The sequence shown here is derived from an EMBL/GenBank/DDBJ whole genome shotgun (WGS) entry which is preliminary data.</text>
</comment>
<feature type="domain" description="TonB-dependent receptor-like beta-barrel" evidence="13">
    <location>
        <begin position="228"/>
        <end position="677"/>
    </location>
</feature>
<dbReference type="InterPro" id="IPR012910">
    <property type="entry name" value="Plug_dom"/>
</dbReference>
<dbReference type="GO" id="GO:0038023">
    <property type="term" value="F:signaling receptor activity"/>
    <property type="evidence" value="ECO:0007669"/>
    <property type="project" value="InterPro"/>
</dbReference>
<evidence type="ECO:0000256" key="8">
    <source>
        <dbReference type="ARBA" id="ARBA00023170"/>
    </source>
</evidence>
<keyword evidence="16" id="KW-1185">Reference proteome</keyword>
<dbReference type="NCBIfam" id="TIGR01783">
    <property type="entry name" value="TonB-siderophor"/>
    <property type="match status" value="1"/>
</dbReference>
<comment type="subcellular location">
    <subcellularLocation>
        <location evidence="1 10">Cell outer membrane</location>
        <topology evidence="1 10">Multi-pass membrane protein</topology>
    </subcellularLocation>
</comment>
<gene>
    <name evidence="15" type="primary">fcuA_2</name>
    <name evidence="15" type="ORF">DUPY_38200</name>
</gene>
<feature type="domain" description="TonB-dependent receptor plug" evidence="14">
    <location>
        <begin position="58"/>
        <end position="156"/>
    </location>
</feature>
<feature type="chain" id="PRO_5009206873" evidence="12">
    <location>
        <begin position="26"/>
        <end position="711"/>
    </location>
</feature>
<evidence type="ECO:0000256" key="9">
    <source>
        <dbReference type="ARBA" id="ARBA00023237"/>
    </source>
</evidence>
<dbReference type="GO" id="GO:0009279">
    <property type="term" value="C:cell outer membrane"/>
    <property type="evidence" value="ECO:0007669"/>
    <property type="project" value="UniProtKB-SubCell"/>
</dbReference>
<accession>A0A1E7WEN8</accession>
<dbReference type="PATRIC" id="fig|762836.4.peg.3942"/>